<proteinExistence type="predicted"/>
<dbReference type="AlphaFoldDB" id="A0A9N9JCK9"/>
<name>A0A9N9JCK9_9GLOM</name>
<organism evidence="1 2">
    <name type="scientific">Ambispora leptoticha</name>
    <dbReference type="NCBI Taxonomy" id="144679"/>
    <lineage>
        <taxon>Eukaryota</taxon>
        <taxon>Fungi</taxon>
        <taxon>Fungi incertae sedis</taxon>
        <taxon>Mucoromycota</taxon>
        <taxon>Glomeromycotina</taxon>
        <taxon>Glomeromycetes</taxon>
        <taxon>Archaeosporales</taxon>
        <taxon>Ambisporaceae</taxon>
        <taxon>Ambispora</taxon>
    </lineage>
</organism>
<evidence type="ECO:0000313" key="2">
    <source>
        <dbReference type="Proteomes" id="UP000789508"/>
    </source>
</evidence>
<dbReference type="EMBL" id="CAJVPS010051555">
    <property type="protein sequence ID" value="CAG8769654.1"/>
    <property type="molecule type" value="Genomic_DNA"/>
</dbReference>
<protein>
    <submittedName>
        <fullName evidence="1">12378_t:CDS:1</fullName>
    </submittedName>
</protein>
<gene>
    <name evidence="1" type="ORF">ALEPTO_LOCUS14073</name>
</gene>
<keyword evidence="2" id="KW-1185">Reference proteome</keyword>
<accession>A0A9N9JCK9</accession>
<dbReference type="Proteomes" id="UP000789508">
    <property type="component" value="Unassembled WGS sequence"/>
</dbReference>
<feature type="non-terminal residue" evidence="1">
    <location>
        <position position="58"/>
    </location>
</feature>
<comment type="caution">
    <text evidence="1">The sequence shown here is derived from an EMBL/GenBank/DDBJ whole genome shotgun (WGS) entry which is preliminary data.</text>
</comment>
<reference evidence="1" key="1">
    <citation type="submission" date="2021-06" db="EMBL/GenBank/DDBJ databases">
        <authorList>
            <person name="Kallberg Y."/>
            <person name="Tangrot J."/>
            <person name="Rosling A."/>
        </authorList>
    </citation>
    <scope>NUCLEOTIDE SEQUENCE</scope>
    <source>
        <strain evidence="1">FL130A</strain>
    </source>
</reference>
<evidence type="ECO:0000313" key="1">
    <source>
        <dbReference type="EMBL" id="CAG8769654.1"/>
    </source>
</evidence>
<sequence length="58" mass="6520">FIGILVIKNYKSLTNNAVCLVIEGWRRCKVKGQGGSTEANVVKPRVYNQTNQAIWARI</sequence>